<dbReference type="Pfam" id="PF00028">
    <property type="entry name" value="Cadherin"/>
    <property type="match status" value="5"/>
</dbReference>
<dbReference type="Proteomes" id="UP000438429">
    <property type="component" value="Unassembled WGS sequence"/>
</dbReference>
<comment type="caution">
    <text evidence="18">The sequence shown here is derived from an EMBL/GenBank/DDBJ whole genome shotgun (WGS) entry which is preliminary data.</text>
</comment>
<dbReference type="GO" id="GO:0002009">
    <property type="term" value="P:morphogenesis of an epithelium"/>
    <property type="evidence" value="ECO:0007669"/>
    <property type="project" value="UniProtKB-ARBA"/>
</dbReference>
<dbReference type="InterPro" id="IPR002126">
    <property type="entry name" value="Cadherin-like_dom"/>
</dbReference>
<gene>
    <name evidence="18" type="ORF">F2P81_021767</name>
</gene>
<evidence type="ECO:0000256" key="16">
    <source>
        <dbReference type="SAM" id="Phobius"/>
    </source>
</evidence>
<dbReference type="GO" id="GO:0016342">
    <property type="term" value="C:catenin complex"/>
    <property type="evidence" value="ECO:0007669"/>
    <property type="project" value="TreeGrafter"/>
</dbReference>
<keyword evidence="4" id="KW-0479">Metal-binding</keyword>
<dbReference type="PROSITE" id="PS00232">
    <property type="entry name" value="CADHERIN_1"/>
    <property type="match status" value="2"/>
</dbReference>
<evidence type="ECO:0000256" key="10">
    <source>
        <dbReference type="ARBA" id="ARBA00023136"/>
    </source>
</evidence>
<keyword evidence="10 16" id="KW-0472">Membrane</keyword>
<feature type="domain" description="Cadherin" evidence="17">
    <location>
        <begin position="616"/>
        <end position="728"/>
    </location>
</feature>
<dbReference type="FunFam" id="2.60.40.60:FF:000009">
    <property type="entry name" value="Cadherin 24"/>
    <property type="match status" value="1"/>
</dbReference>
<comment type="function">
    <text evidence="15">Cadherins are calcium-dependent cell adhesion proteins.</text>
</comment>
<dbReference type="FunFam" id="2.60.40.60:FF:000097">
    <property type="entry name" value="cadherin-12 isoform X1"/>
    <property type="match status" value="1"/>
</dbReference>
<feature type="domain" description="Cadherin" evidence="17">
    <location>
        <begin position="287"/>
        <end position="395"/>
    </location>
</feature>
<evidence type="ECO:0000256" key="6">
    <source>
        <dbReference type="ARBA" id="ARBA00022737"/>
    </source>
</evidence>
<dbReference type="GO" id="GO:0016339">
    <property type="term" value="P:calcium-dependent cell-cell adhesion via plasma membrane cell adhesion molecules"/>
    <property type="evidence" value="ECO:0007669"/>
    <property type="project" value="TreeGrafter"/>
</dbReference>
<dbReference type="InterPro" id="IPR020894">
    <property type="entry name" value="Cadherin_CS"/>
</dbReference>
<dbReference type="InterPro" id="IPR027397">
    <property type="entry name" value="Catenin-bd_sf"/>
</dbReference>
<dbReference type="InterPro" id="IPR039808">
    <property type="entry name" value="Cadherin"/>
</dbReference>
<dbReference type="PRINTS" id="PR00205">
    <property type="entry name" value="CADHERIN"/>
</dbReference>
<evidence type="ECO:0000256" key="3">
    <source>
        <dbReference type="ARBA" id="ARBA00022692"/>
    </source>
</evidence>
<dbReference type="Gene3D" id="4.10.900.10">
    <property type="entry name" value="TCF3-CBD (Catenin binding domain)"/>
    <property type="match status" value="1"/>
</dbReference>
<dbReference type="SMART" id="SM00112">
    <property type="entry name" value="CA"/>
    <property type="match status" value="5"/>
</dbReference>
<keyword evidence="7 13" id="KW-0106">Calcium</keyword>
<dbReference type="PANTHER" id="PTHR24027">
    <property type="entry name" value="CADHERIN-23"/>
    <property type="match status" value="1"/>
</dbReference>
<dbReference type="FunFam" id="2.60.40.60:FF:000515">
    <property type="entry name" value="Uncharacterized protein"/>
    <property type="match status" value="1"/>
</dbReference>
<feature type="domain" description="Cadherin" evidence="17">
    <location>
        <begin position="396"/>
        <end position="511"/>
    </location>
</feature>
<evidence type="ECO:0000256" key="7">
    <source>
        <dbReference type="ARBA" id="ARBA00022837"/>
    </source>
</evidence>
<keyword evidence="9 16" id="KW-1133">Transmembrane helix</keyword>
<name>A0A6A4RQG4_SCOMX</name>
<feature type="transmembrane region" description="Helical" evidence="16">
    <location>
        <begin position="744"/>
        <end position="762"/>
    </location>
</feature>
<dbReference type="InterPro" id="IPR015919">
    <property type="entry name" value="Cadherin-like_sf"/>
</dbReference>
<dbReference type="GO" id="GO:0003676">
    <property type="term" value="F:nucleic acid binding"/>
    <property type="evidence" value="ECO:0007669"/>
    <property type="project" value="InterPro"/>
</dbReference>
<evidence type="ECO:0000313" key="19">
    <source>
        <dbReference type="Proteomes" id="UP000438429"/>
    </source>
</evidence>
<dbReference type="Gene3D" id="3.30.420.10">
    <property type="entry name" value="Ribonuclease H-like superfamily/Ribonuclease H"/>
    <property type="match status" value="1"/>
</dbReference>
<dbReference type="AlphaFoldDB" id="A0A6A4RQG4"/>
<dbReference type="PANTHER" id="PTHR24027:SF323">
    <property type="entry name" value="CADHERIN-19"/>
    <property type="match status" value="1"/>
</dbReference>
<keyword evidence="5" id="KW-0732">Signal</keyword>
<dbReference type="GO" id="GO:0005509">
    <property type="term" value="F:calcium ion binding"/>
    <property type="evidence" value="ECO:0007669"/>
    <property type="project" value="UniProtKB-UniRule"/>
</dbReference>
<dbReference type="FunFam" id="2.60.40.60:FF:000008">
    <property type="entry name" value="Cadherin 24"/>
    <property type="match status" value="1"/>
</dbReference>
<dbReference type="Gene3D" id="2.60.40.60">
    <property type="entry name" value="Cadherins"/>
    <property type="match status" value="5"/>
</dbReference>
<accession>A0A6A4RQG4</accession>
<evidence type="ECO:0000256" key="13">
    <source>
        <dbReference type="PROSITE-ProRule" id="PRU00043"/>
    </source>
</evidence>
<dbReference type="GO" id="GO:0044331">
    <property type="term" value="P:cell-cell adhesion mediated by cadherin"/>
    <property type="evidence" value="ECO:0007669"/>
    <property type="project" value="TreeGrafter"/>
</dbReference>
<dbReference type="InterPro" id="IPR012337">
    <property type="entry name" value="RNaseH-like_sf"/>
</dbReference>
<dbReference type="SUPFAM" id="SSF53098">
    <property type="entry name" value="Ribonuclease H-like"/>
    <property type="match status" value="1"/>
</dbReference>
<keyword evidence="11" id="KW-0325">Glycoprotein</keyword>
<dbReference type="GO" id="GO:0007156">
    <property type="term" value="P:homophilic cell adhesion via plasma membrane adhesion molecules"/>
    <property type="evidence" value="ECO:0007669"/>
    <property type="project" value="InterPro"/>
</dbReference>
<evidence type="ECO:0000256" key="2">
    <source>
        <dbReference type="ARBA" id="ARBA00022475"/>
    </source>
</evidence>
<organism evidence="18 19">
    <name type="scientific">Scophthalmus maximus</name>
    <name type="common">Turbot</name>
    <name type="synonym">Psetta maxima</name>
    <dbReference type="NCBI Taxonomy" id="52904"/>
    <lineage>
        <taxon>Eukaryota</taxon>
        <taxon>Metazoa</taxon>
        <taxon>Chordata</taxon>
        <taxon>Craniata</taxon>
        <taxon>Vertebrata</taxon>
        <taxon>Euteleostomi</taxon>
        <taxon>Actinopterygii</taxon>
        <taxon>Neopterygii</taxon>
        <taxon>Teleostei</taxon>
        <taxon>Neoteleostei</taxon>
        <taxon>Acanthomorphata</taxon>
        <taxon>Carangaria</taxon>
        <taxon>Pleuronectiformes</taxon>
        <taxon>Pleuronectoidei</taxon>
        <taxon>Scophthalmidae</taxon>
        <taxon>Scophthalmus</taxon>
    </lineage>
</organism>
<feature type="domain" description="Cadherin" evidence="17">
    <location>
        <begin position="512"/>
        <end position="616"/>
    </location>
</feature>
<dbReference type="GO" id="GO:0007043">
    <property type="term" value="P:cell-cell junction assembly"/>
    <property type="evidence" value="ECO:0007669"/>
    <property type="project" value="TreeGrafter"/>
</dbReference>
<dbReference type="SUPFAM" id="SSF49313">
    <property type="entry name" value="Cadherin-like"/>
    <property type="match status" value="5"/>
</dbReference>
<dbReference type="InterPro" id="IPR036397">
    <property type="entry name" value="RNaseH_sf"/>
</dbReference>
<feature type="domain" description="Cadherin" evidence="17">
    <location>
        <begin position="206"/>
        <end position="286"/>
    </location>
</feature>
<evidence type="ECO:0000256" key="11">
    <source>
        <dbReference type="ARBA" id="ARBA00023180"/>
    </source>
</evidence>
<dbReference type="GO" id="GO:0045296">
    <property type="term" value="F:cadherin binding"/>
    <property type="evidence" value="ECO:0007669"/>
    <property type="project" value="TreeGrafter"/>
</dbReference>
<dbReference type="GO" id="GO:0016477">
    <property type="term" value="P:cell migration"/>
    <property type="evidence" value="ECO:0007669"/>
    <property type="project" value="TreeGrafter"/>
</dbReference>
<keyword evidence="3 14" id="KW-0812">Transmembrane</keyword>
<dbReference type="Pfam" id="PF01049">
    <property type="entry name" value="CADH_Y-type_LIR"/>
    <property type="match status" value="1"/>
</dbReference>
<evidence type="ECO:0000256" key="5">
    <source>
        <dbReference type="ARBA" id="ARBA00022729"/>
    </source>
</evidence>
<keyword evidence="6" id="KW-0677">Repeat</keyword>
<evidence type="ECO:0000256" key="8">
    <source>
        <dbReference type="ARBA" id="ARBA00022889"/>
    </source>
</evidence>
<evidence type="ECO:0000256" key="15">
    <source>
        <dbReference type="RuleBase" id="RU004357"/>
    </source>
</evidence>
<evidence type="ECO:0000256" key="1">
    <source>
        <dbReference type="ARBA" id="ARBA00004251"/>
    </source>
</evidence>
<sequence length="929" mass="104998">MSLLRATKEAVVPTLRGVERRLPRDPAKAEAYRVEMEKLIKAGSVIKYGPELPVDEALRMFIPRRGTPAELFSDQGTNFKGGERELRETFMEMSPELQQLLAPQKITFRFNPPAAPHFGGVWEREIRSDFHSSLMVHYAGQQFHQHCLLHQKYKQNSLINHLYFATEVAEKGSTHLHRRLKRDWIWKQLFVSEEDPTPRVIGQLKSDYDQGEYSIKYILSGEGAGDVFEIDEYSGEIRTLKKLDREEKAFYVLQAQAINRRSNEPEEPQSEFIIQVQDINDNVPQFQNEPYVSSIPEMCPTGTRVAQVTATDADDPMFGNNAKLIYSILQGEPYFSVEPKTGIILTSWPHMDREAREQYLVVVQVKDMLGLSGGYSSSTTVTVSLTDVNDNGPTFQHHMYTFAIPENAAMGTTVGRIMAEDGDIGINARMTYTLNDDLEESSTFIIKTDPVTQEGVVLLAQPLDYETKRRFVMAAEAVNDHIDTRFLTLDDFRDRTTLKIVVEDVDEPPVFLSQVYWWKVPENAAVGTVLGSVSARDTDTVGNPIRYSLDKRSDTTKDFNIDPKNGTITVARTLDRETTNWHNVTVEAKETVQNHLSSFLVVFIKVLDINDNVPRLARDYQPYICEGTQAGEIIQVLSAVDPDDPVEGHHFYFSMVPANHINPNFTIRDNQDNTASIVARRSTFTRKDRTQYLLPVVMTDSGSPALSRTSTLTISVCSCQPAGHCPTGGVEALALSMGVSLQTLLGLLFCLVTLTVLSIIMLKVRRHRRKQQEGHDVEVKELELPETVSSKVLYYGESVDGGVDLDFGHSVVPLRHHPHRRRERRLWRDDVRASIRMSLRESHLIGPEDDVFRQFILDRLAEADQDPHVPPFDCLKIYANEGSETPTGSLSSLASSTFEIEPEQPVCNPRPYLVRLTPWYGGGEEDTIF</sequence>
<dbReference type="InterPro" id="IPR000233">
    <property type="entry name" value="Cadherin_Y-type_LIR"/>
</dbReference>
<dbReference type="CDD" id="cd11304">
    <property type="entry name" value="Cadherin_repeat"/>
    <property type="match status" value="5"/>
</dbReference>
<evidence type="ECO:0000256" key="4">
    <source>
        <dbReference type="ARBA" id="ARBA00022723"/>
    </source>
</evidence>
<dbReference type="PROSITE" id="PS50268">
    <property type="entry name" value="CADHERIN_2"/>
    <property type="match status" value="5"/>
</dbReference>
<dbReference type="GO" id="GO:0005912">
    <property type="term" value="C:adherens junction"/>
    <property type="evidence" value="ECO:0007669"/>
    <property type="project" value="TreeGrafter"/>
</dbReference>
<dbReference type="FunFam" id="2.60.40.60:FF:000012">
    <property type="entry name" value="Cadherin 24"/>
    <property type="match status" value="1"/>
</dbReference>
<protein>
    <recommendedName>
        <fullName evidence="12">Cadherin-12</fullName>
    </recommendedName>
</protein>
<dbReference type="EMBL" id="VEVO01000020">
    <property type="protein sequence ID" value="KAF0024886.1"/>
    <property type="molecule type" value="Genomic_DNA"/>
</dbReference>
<dbReference type="GO" id="GO:0008013">
    <property type="term" value="F:beta-catenin binding"/>
    <property type="evidence" value="ECO:0007669"/>
    <property type="project" value="TreeGrafter"/>
</dbReference>
<evidence type="ECO:0000313" key="18">
    <source>
        <dbReference type="EMBL" id="KAF0024886.1"/>
    </source>
</evidence>
<comment type="subcellular location">
    <subcellularLocation>
        <location evidence="1 14">Cell membrane</location>
        <topology evidence="1 14">Single-pass type I membrane protein</topology>
    </subcellularLocation>
</comment>
<evidence type="ECO:0000259" key="17">
    <source>
        <dbReference type="PROSITE" id="PS50268"/>
    </source>
</evidence>
<evidence type="ECO:0000256" key="9">
    <source>
        <dbReference type="ARBA" id="ARBA00022989"/>
    </source>
</evidence>
<keyword evidence="2" id="KW-1003">Cell membrane</keyword>
<evidence type="ECO:0000256" key="12">
    <source>
        <dbReference type="ARBA" id="ARBA00069585"/>
    </source>
</evidence>
<keyword evidence="8 14" id="KW-0130">Cell adhesion</keyword>
<dbReference type="GO" id="GO:0000902">
    <property type="term" value="P:cell morphogenesis"/>
    <property type="evidence" value="ECO:0007669"/>
    <property type="project" value="TreeGrafter"/>
</dbReference>
<proteinExistence type="predicted"/>
<reference evidence="18 19" key="1">
    <citation type="submission" date="2019-06" db="EMBL/GenBank/DDBJ databases">
        <title>Draft genomes of female and male turbot (Scophthalmus maximus).</title>
        <authorList>
            <person name="Xu H."/>
            <person name="Xu X.-W."/>
            <person name="Shao C."/>
            <person name="Chen S."/>
        </authorList>
    </citation>
    <scope>NUCLEOTIDE SEQUENCE [LARGE SCALE GENOMIC DNA]</scope>
    <source>
        <strain evidence="18">Ysfricsl-2016a</strain>
        <tissue evidence="18">Blood</tissue>
    </source>
</reference>
<dbReference type="GO" id="GO:0034332">
    <property type="term" value="P:adherens junction organization"/>
    <property type="evidence" value="ECO:0007669"/>
    <property type="project" value="TreeGrafter"/>
</dbReference>
<evidence type="ECO:0000256" key="14">
    <source>
        <dbReference type="RuleBase" id="RU003318"/>
    </source>
</evidence>